<evidence type="ECO:0000256" key="4">
    <source>
        <dbReference type="ARBA" id="ARBA00022824"/>
    </source>
</evidence>
<proteinExistence type="inferred from homology"/>
<feature type="region of interest" description="Disordered" evidence="11">
    <location>
        <begin position="255"/>
        <end position="317"/>
    </location>
</feature>
<dbReference type="PROSITE" id="PS00804">
    <property type="entry name" value="CALRETICULIN_2"/>
    <property type="match status" value="1"/>
</dbReference>
<dbReference type="PANTHER" id="PTHR11073">
    <property type="entry name" value="CALRETICULIN AND CALNEXIN"/>
    <property type="match status" value="1"/>
</dbReference>
<dbReference type="InterPro" id="IPR009033">
    <property type="entry name" value="Calreticulin/calnexin_P_dom_sf"/>
</dbReference>
<evidence type="ECO:0000256" key="7">
    <source>
        <dbReference type="ARBA" id="ARBA00023186"/>
    </source>
</evidence>
<evidence type="ECO:0000256" key="1">
    <source>
        <dbReference type="ARBA" id="ARBA00004115"/>
    </source>
</evidence>
<dbReference type="EMBL" id="GFAH01000123">
    <property type="protein sequence ID" value="JAV48266.1"/>
    <property type="molecule type" value="Transcribed_RNA"/>
</dbReference>
<evidence type="ECO:0000256" key="5">
    <source>
        <dbReference type="ARBA" id="ARBA00022989"/>
    </source>
</evidence>
<comment type="similarity">
    <text evidence="2 10">Belongs to the calreticulin family.</text>
</comment>
<sequence length="653" mass="75595">MKFIKLIASIVIILMLVCSGFAEDPDDVTIEEKEEVPQEEPPVVEEILYTTPRPVGNYHLAEHFDDREDFAKRWILSEAKKEGIEENIAKYNGKWDVEAAEKNGLNGDLGLVLKSKAHHHAISTRLDKTFQFDIKPFVLQYEVQFQNGQDCGGAYIKLLSQTNDLDLRNFHDKTPYTVMFGPDKCGTDTKLHFIFRHRNPKNGTFQEKHWKRATTVPKLDDVFKDKKPHLFTLYITPDNRFELQVDQQNVFRGNLLEDMNPPVNPPAEIDDPNDNKPGDWDEREKIPDTTAKKPADWDEDAPRQITDPNARKPEGWLDDEMELIPDPNAEKPKDWDDEMDGEWEPPLISNPNCESVGCGEWKPPMIDNPNYKGKWRAPLIDNPNYKGKWKPKRIPNPEFFEDKYPYKMTPIGAVGFELWSMSDGILFDNIIITDDMFVAEQWAAETWALKKELVERETDGVFLRLVKYTNKHPWLWAVYVIVIGLPIVLFISFCCTTSTKESKEQAARARHKKTDESTPDDIPETEAKHVVREPTPIRIEEVKEPEPSGANLGNQAEVRETEEEIVEARVEELKQEPQEEKPETTENDEKESEINEEEKEEKVEEEEEEDEKKVEAENGEEIQEEEQKEEGEQSLDGDGDAKRSPRRRKARRE</sequence>
<feature type="compositionally biased region" description="Acidic residues" evidence="11">
    <location>
        <begin position="617"/>
        <end position="638"/>
    </location>
</feature>
<dbReference type="FunFam" id="2.60.120.200:FF:000011">
    <property type="entry name" value="Probable calnexin"/>
    <property type="match status" value="1"/>
</dbReference>
<keyword evidence="4 10" id="KW-0256">Endoplasmic reticulum</keyword>
<keyword evidence="9" id="KW-1015">Disulfide bond</keyword>
<dbReference type="GO" id="GO:0051082">
    <property type="term" value="F:unfolded protein binding"/>
    <property type="evidence" value="ECO:0007669"/>
    <property type="project" value="InterPro"/>
</dbReference>
<dbReference type="Gene3D" id="2.10.250.10">
    <property type="entry name" value="Calreticulin/calnexin, P domain"/>
    <property type="match status" value="1"/>
</dbReference>
<accession>A0A1W7RAW3</accession>
<comment type="subcellular location">
    <subcellularLocation>
        <location evidence="1">Endoplasmic reticulum membrane</location>
        <topology evidence="1">Single-pass type I membrane protein</topology>
    </subcellularLocation>
</comment>
<reference evidence="12" key="1">
    <citation type="submission" date="2016-11" db="EMBL/GenBank/DDBJ databases">
        <title>Venom-gland transcriptomics and venom proteomics of the black-back scorpion (Hadrurus spadix) reveal detectability challenges and an unexplored realm of animal toxin diversity.</title>
        <authorList>
            <person name="Rokyta D.R."/>
            <person name="Ward M.J."/>
        </authorList>
    </citation>
    <scope>NUCLEOTIDE SEQUENCE</scope>
    <source>
        <tissue evidence="12">Venom gland</tissue>
    </source>
</reference>
<dbReference type="InterPro" id="IPR013320">
    <property type="entry name" value="ConA-like_dom_sf"/>
</dbReference>
<dbReference type="PANTHER" id="PTHR11073:SF1">
    <property type="entry name" value="CALNEXIN 14D-RELATED"/>
    <property type="match status" value="1"/>
</dbReference>
<dbReference type="PRINTS" id="PR00626">
    <property type="entry name" value="CALRETICULIN"/>
</dbReference>
<feature type="chain" id="PRO_5011810801" evidence="10">
    <location>
        <begin position="23"/>
        <end position="653"/>
    </location>
</feature>
<name>A0A1W7RAW3_9SCOR</name>
<keyword evidence="5 10" id="KW-1133">Transmembrane helix</keyword>
<feature type="compositionally biased region" description="Acidic residues" evidence="11">
    <location>
        <begin position="585"/>
        <end position="610"/>
    </location>
</feature>
<feature type="disulfide bond" evidence="9">
    <location>
        <begin position="151"/>
        <end position="185"/>
    </location>
</feature>
<dbReference type="GO" id="GO:0005509">
    <property type="term" value="F:calcium ion binding"/>
    <property type="evidence" value="ECO:0007669"/>
    <property type="project" value="InterPro"/>
</dbReference>
<dbReference type="Gene3D" id="2.60.120.200">
    <property type="match status" value="1"/>
</dbReference>
<evidence type="ECO:0000256" key="10">
    <source>
        <dbReference type="RuleBase" id="RU362126"/>
    </source>
</evidence>
<feature type="compositionally biased region" description="Basic and acidic residues" evidence="11">
    <location>
        <begin position="566"/>
        <end position="584"/>
    </location>
</feature>
<evidence type="ECO:0000256" key="6">
    <source>
        <dbReference type="ARBA" id="ARBA00023136"/>
    </source>
</evidence>
<keyword evidence="7 10" id="KW-0143">Chaperone</keyword>
<dbReference type="GO" id="GO:0036503">
    <property type="term" value="P:ERAD pathway"/>
    <property type="evidence" value="ECO:0007669"/>
    <property type="project" value="TreeGrafter"/>
</dbReference>
<protein>
    <submittedName>
        <fullName evidence="12">Calnexin</fullName>
    </submittedName>
</protein>
<feature type="transmembrane region" description="Helical" evidence="10">
    <location>
        <begin position="474"/>
        <end position="495"/>
    </location>
</feature>
<dbReference type="FunFam" id="2.10.250.10:FF:000001">
    <property type="entry name" value="Calnexin homolog"/>
    <property type="match status" value="1"/>
</dbReference>
<evidence type="ECO:0000256" key="8">
    <source>
        <dbReference type="ARBA" id="ARBA00053392"/>
    </source>
</evidence>
<dbReference type="AlphaFoldDB" id="A0A1W7RAW3"/>
<comment type="function">
    <text evidence="8">Calcium-binding protein that interacts with newly synthesized monoglucosylated glycoproteins in the endoplasmic reticulum. It may act in assisting protein assembly and/or in the retention within the ER of unassembled protein subunits. It seems to play a major role in the quality control apparatus of the ER by the retention of incorrectly folded proteins. Required for embryogenesis and larval development under heat and ER stress conditions. May be important for germ cell development. Involved in neuronal necrotic cell death.</text>
</comment>
<dbReference type="Pfam" id="PF00262">
    <property type="entry name" value="Calreticulin"/>
    <property type="match status" value="1"/>
</dbReference>
<dbReference type="InterPro" id="IPR001580">
    <property type="entry name" value="Calret/calnex"/>
</dbReference>
<feature type="signal peptide" evidence="10">
    <location>
        <begin position="1"/>
        <end position="22"/>
    </location>
</feature>
<evidence type="ECO:0000256" key="11">
    <source>
        <dbReference type="SAM" id="MobiDB-lite"/>
    </source>
</evidence>
<keyword evidence="10" id="KW-0732">Signal</keyword>
<feature type="compositionally biased region" description="Basic and acidic residues" evidence="11">
    <location>
        <begin position="273"/>
        <end position="302"/>
    </location>
</feature>
<evidence type="ECO:0000256" key="3">
    <source>
        <dbReference type="ARBA" id="ARBA00022692"/>
    </source>
</evidence>
<evidence type="ECO:0000256" key="2">
    <source>
        <dbReference type="ARBA" id="ARBA00010983"/>
    </source>
</evidence>
<dbReference type="SUPFAM" id="SSF49899">
    <property type="entry name" value="Concanavalin A-like lectins/glucanases"/>
    <property type="match status" value="1"/>
</dbReference>
<dbReference type="GO" id="GO:0006457">
    <property type="term" value="P:protein folding"/>
    <property type="evidence" value="ECO:0007669"/>
    <property type="project" value="InterPro"/>
</dbReference>
<feature type="compositionally biased region" description="Basic residues" evidence="11">
    <location>
        <begin position="644"/>
        <end position="653"/>
    </location>
</feature>
<keyword evidence="3 10" id="KW-0812">Transmembrane</keyword>
<dbReference type="GO" id="GO:0005789">
    <property type="term" value="C:endoplasmic reticulum membrane"/>
    <property type="evidence" value="ECO:0007669"/>
    <property type="project" value="UniProtKB-SubCell"/>
</dbReference>
<evidence type="ECO:0000313" key="12">
    <source>
        <dbReference type="EMBL" id="JAV48266.1"/>
    </source>
</evidence>
<feature type="region of interest" description="Disordered" evidence="11">
    <location>
        <begin position="505"/>
        <end position="653"/>
    </location>
</feature>
<evidence type="ECO:0000256" key="9">
    <source>
        <dbReference type="PIRSR" id="PIRSR601580-3"/>
    </source>
</evidence>
<dbReference type="SUPFAM" id="SSF63887">
    <property type="entry name" value="P-domain of calnexin/calreticulin"/>
    <property type="match status" value="1"/>
</dbReference>
<organism evidence="12">
    <name type="scientific">Hadrurus spadix</name>
    <dbReference type="NCBI Taxonomy" id="141984"/>
    <lineage>
        <taxon>Eukaryota</taxon>
        <taxon>Metazoa</taxon>
        <taxon>Ecdysozoa</taxon>
        <taxon>Arthropoda</taxon>
        <taxon>Chelicerata</taxon>
        <taxon>Arachnida</taxon>
        <taxon>Scorpiones</taxon>
        <taxon>Iurida</taxon>
        <taxon>Iuroidea</taxon>
        <taxon>Hadrurus</taxon>
    </lineage>
</organism>
<keyword evidence="6 10" id="KW-0472">Membrane</keyword>
<dbReference type="InterPro" id="IPR018124">
    <property type="entry name" value="Calret/calnex_CS"/>
</dbReference>